<keyword evidence="2 3" id="KW-0040">ANK repeat</keyword>
<feature type="domain" description="Fibronectin type-III" evidence="4">
    <location>
        <begin position="502"/>
        <end position="596"/>
    </location>
</feature>
<accession>A0ABQ8ZAR4</accession>
<keyword evidence="1" id="KW-0677">Repeat</keyword>
<feature type="repeat" description="ANK" evidence="3">
    <location>
        <begin position="35"/>
        <end position="67"/>
    </location>
</feature>
<dbReference type="Pfam" id="PF12796">
    <property type="entry name" value="Ank_2"/>
    <property type="match status" value="3"/>
</dbReference>
<evidence type="ECO:0000313" key="5">
    <source>
        <dbReference type="EMBL" id="KAJ6253967.1"/>
    </source>
</evidence>
<sequence length="596" mass="68318">MGDNNSLFLIARDGNCEALEDLLKKGIDPNTTRYDDWTALHLATLNDNLSCVDLLLKYQANPLLKENKKRTSIHISLHSSNRCIKYLLKHVKIPTLFKKIIESDDTEYLKKYSFEKINKIKYKKLNAIHFCCIYNRPAILNEILKLGMDVDSKAIYQITGLHLCAIFNQTSCTRVMITHGADINCLNLKKETPLLITCKYGCFSHCDLLLATGADPLLQNYVNLTPLHYAVFYNSIKCIHLLFQKKKVLEMINHRKQNLIHLAIKGGSIKSLRILKKFGANFEILNANGETPFQAALTYDSKEVIKWFCRQNQFKLYKNQEMSAIHKCLLKENLEILQILLTSKKIPVNLRDKSGNTALYYSVRKQNTNASRMLLKYGAKVDITNNMGESVFDKANKINFQILKNYKKLLPKKVKNVQIVNITSTTVTILWSIPKSFEKITNFQISINSKVQKRKLETFNNWVNVSLLNTNTKYSIKVCASNYFGNGKCSKNILITTHGPSVPSPITTLKQLNPLISKNIHFKWTLPNNNGKPIIEFEIKAVSLNGDFQEVFFSYNKNPEFDIFGLTPNSVYFISIRSRNTIGWSNWSIENIMLTK</sequence>
<name>A0ABQ8ZAR4_9EUKA</name>
<dbReference type="SMART" id="SM00248">
    <property type="entry name" value="ANK"/>
    <property type="match status" value="11"/>
</dbReference>
<dbReference type="PANTHER" id="PTHR24198:SF165">
    <property type="entry name" value="ANKYRIN REPEAT-CONTAINING PROTEIN-RELATED"/>
    <property type="match status" value="1"/>
</dbReference>
<dbReference type="InterPro" id="IPR013783">
    <property type="entry name" value="Ig-like_fold"/>
</dbReference>
<dbReference type="InterPro" id="IPR003961">
    <property type="entry name" value="FN3_dom"/>
</dbReference>
<dbReference type="InterPro" id="IPR002110">
    <property type="entry name" value="Ankyrin_rpt"/>
</dbReference>
<evidence type="ECO:0000256" key="1">
    <source>
        <dbReference type="ARBA" id="ARBA00022737"/>
    </source>
</evidence>
<evidence type="ECO:0000259" key="4">
    <source>
        <dbReference type="PROSITE" id="PS50853"/>
    </source>
</evidence>
<gene>
    <name evidence="5" type="ORF">M0813_12865</name>
</gene>
<dbReference type="PROSITE" id="PS50297">
    <property type="entry name" value="ANK_REP_REGION"/>
    <property type="match status" value="1"/>
</dbReference>
<evidence type="ECO:0000313" key="6">
    <source>
        <dbReference type="Proteomes" id="UP001150062"/>
    </source>
</evidence>
<reference evidence="5" key="1">
    <citation type="submission" date="2022-08" db="EMBL/GenBank/DDBJ databases">
        <title>Novel sulfate-reducing endosymbionts in the free-living metamonad Anaeramoeba.</title>
        <authorList>
            <person name="Jerlstrom-Hultqvist J."/>
            <person name="Cepicka I."/>
            <person name="Gallot-Lavallee L."/>
            <person name="Salas-Leiva D."/>
            <person name="Curtis B.A."/>
            <person name="Zahonova K."/>
            <person name="Pipaliya S."/>
            <person name="Dacks J."/>
            <person name="Roger A.J."/>
        </authorList>
    </citation>
    <scope>NUCLEOTIDE SEQUENCE</scope>
    <source>
        <strain evidence="5">Schooner1</strain>
    </source>
</reference>
<dbReference type="SUPFAM" id="SSF48403">
    <property type="entry name" value="Ankyrin repeat"/>
    <property type="match status" value="3"/>
</dbReference>
<dbReference type="PROSITE" id="PS50853">
    <property type="entry name" value="FN3"/>
    <property type="match status" value="2"/>
</dbReference>
<organism evidence="5 6">
    <name type="scientific">Anaeramoeba flamelloides</name>
    <dbReference type="NCBI Taxonomy" id="1746091"/>
    <lineage>
        <taxon>Eukaryota</taxon>
        <taxon>Metamonada</taxon>
        <taxon>Anaeramoebidae</taxon>
        <taxon>Anaeramoeba</taxon>
    </lineage>
</organism>
<comment type="caution">
    <text evidence="5">The sequence shown here is derived from an EMBL/GenBank/DDBJ whole genome shotgun (WGS) entry which is preliminary data.</text>
</comment>
<dbReference type="PROSITE" id="PS50088">
    <property type="entry name" value="ANK_REPEAT"/>
    <property type="match status" value="2"/>
</dbReference>
<keyword evidence="6" id="KW-1185">Reference proteome</keyword>
<dbReference type="Pfam" id="PF00041">
    <property type="entry name" value="fn3"/>
    <property type="match status" value="2"/>
</dbReference>
<dbReference type="EMBL" id="JAOAOG010000027">
    <property type="protein sequence ID" value="KAJ6253967.1"/>
    <property type="molecule type" value="Genomic_DNA"/>
</dbReference>
<dbReference type="Proteomes" id="UP001150062">
    <property type="component" value="Unassembled WGS sequence"/>
</dbReference>
<dbReference type="SMART" id="SM00060">
    <property type="entry name" value="FN3"/>
    <property type="match status" value="2"/>
</dbReference>
<dbReference type="PANTHER" id="PTHR24198">
    <property type="entry name" value="ANKYRIN REPEAT AND PROTEIN KINASE DOMAIN-CONTAINING PROTEIN"/>
    <property type="match status" value="1"/>
</dbReference>
<dbReference type="InterPro" id="IPR036116">
    <property type="entry name" value="FN3_sf"/>
</dbReference>
<evidence type="ECO:0000256" key="3">
    <source>
        <dbReference type="PROSITE-ProRule" id="PRU00023"/>
    </source>
</evidence>
<evidence type="ECO:0000256" key="2">
    <source>
        <dbReference type="ARBA" id="ARBA00023043"/>
    </source>
</evidence>
<protein>
    <submittedName>
        <fullName evidence="5">Molting protein mlt-4</fullName>
    </submittedName>
</protein>
<dbReference type="SUPFAM" id="SSF49265">
    <property type="entry name" value="Fibronectin type III"/>
    <property type="match status" value="1"/>
</dbReference>
<feature type="repeat" description="ANK" evidence="3">
    <location>
        <begin position="354"/>
        <end position="386"/>
    </location>
</feature>
<dbReference type="Gene3D" id="2.60.40.10">
    <property type="entry name" value="Immunoglobulins"/>
    <property type="match status" value="2"/>
</dbReference>
<dbReference type="Pfam" id="PF13637">
    <property type="entry name" value="Ank_4"/>
    <property type="match status" value="1"/>
</dbReference>
<feature type="domain" description="Fibronectin type-III" evidence="4">
    <location>
        <begin position="413"/>
        <end position="500"/>
    </location>
</feature>
<dbReference type="CDD" id="cd00063">
    <property type="entry name" value="FN3"/>
    <property type="match status" value="2"/>
</dbReference>
<proteinExistence type="predicted"/>
<dbReference type="Gene3D" id="1.25.40.20">
    <property type="entry name" value="Ankyrin repeat-containing domain"/>
    <property type="match status" value="3"/>
</dbReference>
<dbReference type="InterPro" id="IPR036770">
    <property type="entry name" value="Ankyrin_rpt-contain_sf"/>
</dbReference>